<dbReference type="AlphaFoldDB" id="A0ABD6CR78"/>
<accession>A0ABD6CR78</accession>
<evidence type="ECO:0000313" key="5">
    <source>
        <dbReference type="Proteomes" id="UP001597085"/>
    </source>
</evidence>
<dbReference type="Gene3D" id="3.40.225.10">
    <property type="entry name" value="Class II aldolase/adducin N-terminal domain"/>
    <property type="match status" value="2"/>
</dbReference>
<sequence length="440" mass="47028">MTHNTQLDDKRRTVSELGRRMLQQGLTKGTGGNISVRDGDQIAISPSGIPYDEIDPEDVPVIGLDGEQVAGDTDPSSESRMHAGIIRERDDVGAVVHTHSPYASTFASLDESVLPSHYLIAFVGDEIPVAPYETYGTAELAEAALDTLGDEYNACLLGNHGVIATGEDAEAAYEVALMVEYVSRIQYQALNAGDPEYLADEEISDLIEIFEGYGQSSDTETAIAEPTTDLQAEREAVADLGREMLAQGLTEGTGGNISTRNGDRVAINPSGVPYEEIDPEDVPLVHIDGEQVAGELGASSEKPMHLKIMREREDVGAVVHTHSPYASTFASLHEPIPATHYLIAFAGKEVPVTPYAEPGSEELGAAAVEALGGDHNACLLGNHGVITVGEDAEAAFEVALMVEYCARIHYQGSNIGEPVHLPDAELEHLFDRFSDYGQSG</sequence>
<proteinExistence type="predicted"/>
<dbReference type="SUPFAM" id="SSF53639">
    <property type="entry name" value="AraD/HMP-PK domain-like"/>
    <property type="match status" value="2"/>
</dbReference>
<evidence type="ECO:0000259" key="3">
    <source>
        <dbReference type="SMART" id="SM01007"/>
    </source>
</evidence>
<comment type="caution">
    <text evidence="4">The sequence shown here is derived from an EMBL/GenBank/DDBJ whole genome shotgun (WGS) entry which is preliminary data.</text>
</comment>
<protein>
    <submittedName>
        <fullName evidence="4">Class II aldolase/adducin family protein</fullName>
    </submittedName>
</protein>
<evidence type="ECO:0000256" key="2">
    <source>
        <dbReference type="ARBA" id="ARBA00023239"/>
    </source>
</evidence>
<name>A0ABD6CR78_9EURY</name>
<dbReference type="RefSeq" id="WP_256421906.1">
    <property type="nucleotide sequence ID" value="NZ_JANHDI010000009.1"/>
</dbReference>
<evidence type="ECO:0000313" key="4">
    <source>
        <dbReference type="EMBL" id="MFD1600369.1"/>
    </source>
</evidence>
<dbReference type="InterPro" id="IPR001303">
    <property type="entry name" value="Aldolase_II/adducin_N"/>
</dbReference>
<evidence type="ECO:0000256" key="1">
    <source>
        <dbReference type="ARBA" id="ARBA00022723"/>
    </source>
</evidence>
<keyword evidence="2" id="KW-0456">Lyase</keyword>
<dbReference type="GO" id="GO:0046872">
    <property type="term" value="F:metal ion binding"/>
    <property type="evidence" value="ECO:0007669"/>
    <property type="project" value="UniProtKB-KW"/>
</dbReference>
<dbReference type="GO" id="GO:0016829">
    <property type="term" value="F:lyase activity"/>
    <property type="evidence" value="ECO:0007669"/>
    <property type="project" value="UniProtKB-KW"/>
</dbReference>
<dbReference type="PANTHER" id="PTHR22789:SF0">
    <property type="entry name" value="3-OXO-TETRONATE 4-PHOSPHATE DECARBOXYLASE-RELATED"/>
    <property type="match status" value="1"/>
</dbReference>
<dbReference type="PANTHER" id="PTHR22789">
    <property type="entry name" value="FUCULOSE PHOSPHATE ALDOLASE"/>
    <property type="match status" value="1"/>
</dbReference>
<gene>
    <name evidence="4" type="ORF">ACFSBX_15585</name>
</gene>
<dbReference type="SMART" id="SM01007">
    <property type="entry name" value="Aldolase_II"/>
    <property type="match status" value="2"/>
</dbReference>
<dbReference type="EMBL" id="JBHUDK010000014">
    <property type="protein sequence ID" value="MFD1600369.1"/>
    <property type="molecule type" value="Genomic_DNA"/>
</dbReference>
<keyword evidence="1" id="KW-0479">Metal-binding</keyword>
<dbReference type="Pfam" id="PF00596">
    <property type="entry name" value="Aldolase_II"/>
    <property type="match status" value="2"/>
</dbReference>
<feature type="domain" description="Class II aldolase/adducin N-terminal" evidence="3">
    <location>
        <begin position="235"/>
        <end position="410"/>
    </location>
</feature>
<organism evidence="4 5">
    <name type="scientific">Halobellus rarus</name>
    <dbReference type="NCBI Taxonomy" id="1126237"/>
    <lineage>
        <taxon>Archaea</taxon>
        <taxon>Methanobacteriati</taxon>
        <taxon>Methanobacteriota</taxon>
        <taxon>Stenosarchaea group</taxon>
        <taxon>Halobacteria</taxon>
        <taxon>Halobacteriales</taxon>
        <taxon>Haloferacaceae</taxon>
        <taxon>Halobellus</taxon>
    </lineage>
</organism>
<keyword evidence="5" id="KW-1185">Reference proteome</keyword>
<dbReference type="InterPro" id="IPR036409">
    <property type="entry name" value="Aldolase_II/adducin_N_sf"/>
</dbReference>
<dbReference type="InterPro" id="IPR050197">
    <property type="entry name" value="Aldolase_class_II_sugar_metab"/>
</dbReference>
<reference evidence="4 5" key="1">
    <citation type="journal article" date="2019" name="Int. J. Syst. Evol. Microbiol.">
        <title>The Global Catalogue of Microorganisms (GCM) 10K type strain sequencing project: providing services to taxonomists for standard genome sequencing and annotation.</title>
        <authorList>
            <consortium name="The Broad Institute Genomics Platform"/>
            <consortium name="The Broad Institute Genome Sequencing Center for Infectious Disease"/>
            <person name="Wu L."/>
            <person name="Ma J."/>
        </authorList>
    </citation>
    <scope>NUCLEOTIDE SEQUENCE [LARGE SCALE GENOMIC DNA]</scope>
    <source>
        <strain evidence="4 5">CGMCC 1.12121</strain>
    </source>
</reference>
<feature type="domain" description="Class II aldolase/adducin N-terminal" evidence="3">
    <location>
        <begin position="12"/>
        <end position="187"/>
    </location>
</feature>
<dbReference type="Proteomes" id="UP001597085">
    <property type="component" value="Unassembled WGS sequence"/>
</dbReference>